<name>A0AAU9TD89_EUPED</name>
<comment type="caution">
    <text evidence="1">The sequence shown here is derived from an EMBL/GenBank/DDBJ whole genome shotgun (WGS) entry which is preliminary data.</text>
</comment>
<organism evidence="1 2">
    <name type="scientific">Euphydryas editha</name>
    <name type="common">Edith's checkerspot</name>
    <dbReference type="NCBI Taxonomy" id="104508"/>
    <lineage>
        <taxon>Eukaryota</taxon>
        <taxon>Metazoa</taxon>
        <taxon>Ecdysozoa</taxon>
        <taxon>Arthropoda</taxon>
        <taxon>Hexapoda</taxon>
        <taxon>Insecta</taxon>
        <taxon>Pterygota</taxon>
        <taxon>Neoptera</taxon>
        <taxon>Endopterygota</taxon>
        <taxon>Lepidoptera</taxon>
        <taxon>Glossata</taxon>
        <taxon>Ditrysia</taxon>
        <taxon>Papilionoidea</taxon>
        <taxon>Nymphalidae</taxon>
        <taxon>Nymphalinae</taxon>
        <taxon>Euphydryas</taxon>
    </lineage>
</organism>
<keyword evidence="2" id="KW-1185">Reference proteome</keyword>
<reference evidence="1" key="1">
    <citation type="submission" date="2022-03" db="EMBL/GenBank/DDBJ databases">
        <authorList>
            <person name="Tunstrom K."/>
        </authorList>
    </citation>
    <scope>NUCLEOTIDE SEQUENCE</scope>
</reference>
<gene>
    <name evidence="1" type="ORF">EEDITHA_LOCUS322</name>
</gene>
<evidence type="ECO:0000313" key="1">
    <source>
        <dbReference type="EMBL" id="CAH2083676.1"/>
    </source>
</evidence>
<dbReference type="Proteomes" id="UP001153954">
    <property type="component" value="Unassembled WGS sequence"/>
</dbReference>
<sequence>MSTNDKVTCPGVCEKTDAVTVQCNVSDSKDISENKDKKSIRKVSFPEDEKLVTQYFAPANPWRDGNEEMMPPPYKL</sequence>
<accession>A0AAU9TD89</accession>
<evidence type="ECO:0000313" key="2">
    <source>
        <dbReference type="Proteomes" id="UP001153954"/>
    </source>
</evidence>
<proteinExistence type="predicted"/>
<dbReference type="EMBL" id="CAKOGL010000001">
    <property type="protein sequence ID" value="CAH2083676.1"/>
    <property type="molecule type" value="Genomic_DNA"/>
</dbReference>
<protein>
    <submittedName>
        <fullName evidence="1">Uncharacterized protein</fullName>
    </submittedName>
</protein>
<dbReference type="AlphaFoldDB" id="A0AAU9TD89"/>